<feature type="compositionally biased region" description="Acidic residues" evidence="4">
    <location>
        <begin position="222"/>
        <end position="231"/>
    </location>
</feature>
<dbReference type="Pfam" id="PF00436">
    <property type="entry name" value="SSB"/>
    <property type="match status" value="1"/>
</dbReference>
<reference evidence="5 6" key="1">
    <citation type="submission" date="2017-12" db="EMBL/GenBank/DDBJ databases">
        <title>Corynebacterium mastitidis 16-1433 Genome.</title>
        <authorList>
            <person name="Gulvik C.A."/>
        </authorList>
    </citation>
    <scope>NUCLEOTIDE SEQUENCE [LARGE SCALE GENOMIC DNA]</scope>
    <source>
        <strain evidence="5 6">16-1433</strain>
    </source>
</reference>
<dbReference type="EMBL" id="PJAF01000025">
    <property type="protein sequence ID" value="PKF68162.1"/>
    <property type="molecule type" value="Genomic_DNA"/>
</dbReference>
<sequence length="231" mass="25450">MASPWRGAQAFCRSNRRAPAPRGAVSEGERAMSNTPITITGNLTQDPTLKRTESGALVCRIRMGADRRVPAADGTGWTSLDNLFIDVEMWGDLAYNTRCSVAKGMPVIVSGTLVTTQWVDSATGENRSRILLRARHVGVDLAKYQVRWRRCRVTAQRADNGALCAPDEIDPRYLDEDKNPGGPEEGQEEGFSQAPHAEPREPREPEAARERVELPPLPPRLEDEEDHPAAA</sequence>
<evidence type="ECO:0000256" key="2">
    <source>
        <dbReference type="PROSITE-ProRule" id="PRU00252"/>
    </source>
</evidence>
<evidence type="ECO:0000313" key="6">
    <source>
        <dbReference type="Proteomes" id="UP000233249"/>
    </source>
</evidence>
<dbReference type="PANTHER" id="PTHR10302:SF0">
    <property type="entry name" value="SINGLE-STRANDED DNA-BINDING PROTEIN, MITOCHONDRIAL"/>
    <property type="match status" value="1"/>
</dbReference>
<gene>
    <name evidence="5" type="ORF">CXB45_08430</name>
</gene>
<organism evidence="5 6">
    <name type="scientific">Corynebacterium mastitidis</name>
    <dbReference type="NCBI Taxonomy" id="161890"/>
    <lineage>
        <taxon>Bacteria</taxon>
        <taxon>Bacillati</taxon>
        <taxon>Actinomycetota</taxon>
        <taxon>Actinomycetes</taxon>
        <taxon>Mycobacteriales</taxon>
        <taxon>Corynebacteriaceae</taxon>
        <taxon>Corynebacterium</taxon>
    </lineage>
</organism>
<dbReference type="NCBIfam" id="TIGR00621">
    <property type="entry name" value="ssb"/>
    <property type="match status" value="1"/>
</dbReference>
<name>A0A2N0X638_9CORY</name>
<dbReference type="PROSITE" id="PS50935">
    <property type="entry name" value="SSB"/>
    <property type="match status" value="1"/>
</dbReference>
<protein>
    <recommendedName>
        <fullName evidence="3">Single-stranded DNA-binding protein</fullName>
    </recommendedName>
</protein>
<accession>A0A2N0X638</accession>
<proteinExistence type="predicted"/>
<dbReference type="Proteomes" id="UP000233249">
    <property type="component" value="Unassembled WGS sequence"/>
</dbReference>
<dbReference type="SUPFAM" id="SSF50249">
    <property type="entry name" value="Nucleic acid-binding proteins"/>
    <property type="match status" value="1"/>
</dbReference>
<evidence type="ECO:0000313" key="5">
    <source>
        <dbReference type="EMBL" id="PKF68162.1"/>
    </source>
</evidence>
<feature type="region of interest" description="Disordered" evidence="4">
    <location>
        <begin position="12"/>
        <end position="40"/>
    </location>
</feature>
<evidence type="ECO:0000256" key="3">
    <source>
        <dbReference type="RuleBase" id="RU000524"/>
    </source>
</evidence>
<dbReference type="InterPro" id="IPR012340">
    <property type="entry name" value="NA-bd_OB-fold"/>
</dbReference>
<dbReference type="PANTHER" id="PTHR10302">
    <property type="entry name" value="SINGLE-STRANDED DNA-BINDING PROTEIN"/>
    <property type="match status" value="1"/>
</dbReference>
<comment type="caution">
    <text evidence="5">The sequence shown here is derived from an EMBL/GenBank/DDBJ whole genome shotgun (WGS) entry which is preliminary data.</text>
</comment>
<dbReference type="GO" id="GO:0006260">
    <property type="term" value="P:DNA replication"/>
    <property type="evidence" value="ECO:0007669"/>
    <property type="project" value="InterPro"/>
</dbReference>
<dbReference type="InterPro" id="IPR000424">
    <property type="entry name" value="Primosome_PriB/ssb"/>
</dbReference>
<evidence type="ECO:0000256" key="1">
    <source>
        <dbReference type="ARBA" id="ARBA00023125"/>
    </source>
</evidence>
<dbReference type="CDD" id="cd04496">
    <property type="entry name" value="SSB_OBF"/>
    <property type="match status" value="1"/>
</dbReference>
<feature type="compositionally biased region" description="Basic and acidic residues" evidence="4">
    <location>
        <begin position="197"/>
        <end position="213"/>
    </location>
</feature>
<feature type="compositionally biased region" description="Basic and acidic residues" evidence="4">
    <location>
        <begin position="169"/>
        <end position="179"/>
    </location>
</feature>
<feature type="region of interest" description="Disordered" evidence="4">
    <location>
        <begin position="164"/>
        <end position="231"/>
    </location>
</feature>
<dbReference type="GO" id="GO:0003697">
    <property type="term" value="F:single-stranded DNA binding"/>
    <property type="evidence" value="ECO:0007669"/>
    <property type="project" value="InterPro"/>
</dbReference>
<keyword evidence="1 2" id="KW-0238">DNA-binding</keyword>
<dbReference type="STRING" id="1121365.GCA_000375365_00471"/>
<dbReference type="AlphaFoldDB" id="A0A2N0X638"/>
<dbReference type="InterPro" id="IPR011344">
    <property type="entry name" value="ssDNA-bd"/>
</dbReference>
<dbReference type="GO" id="GO:0009295">
    <property type="term" value="C:nucleoid"/>
    <property type="evidence" value="ECO:0007669"/>
    <property type="project" value="TreeGrafter"/>
</dbReference>
<dbReference type="OrthoDB" id="4427276at2"/>
<dbReference type="Gene3D" id="2.40.50.140">
    <property type="entry name" value="Nucleic acid-binding proteins"/>
    <property type="match status" value="1"/>
</dbReference>
<evidence type="ECO:0000256" key="4">
    <source>
        <dbReference type="SAM" id="MobiDB-lite"/>
    </source>
</evidence>